<dbReference type="RefSeq" id="WP_121934319.1">
    <property type="nucleotide sequence ID" value="NZ_RDOJ01000006.1"/>
</dbReference>
<proteinExistence type="predicted"/>
<feature type="signal peptide" evidence="1">
    <location>
        <begin position="1"/>
        <end position="21"/>
    </location>
</feature>
<protein>
    <submittedName>
        <fullName evidence="3">PQQ-dependent sugar dehydrogenase</fullName>
    </submittedName>
</protein>
<dbReference type="PANTHER" id="PTHR19328:SF75">
    <property type="entry name" value="ALDOSE SUGAR DEHYDROGENASE YLII"/>
    <property type="match status" value="1"/>
</dbReference>
<sequence>MKNLATLTLSMLFLFSCTNNKNNTENADAKTNESISKETEAANTEYKPAFEGQTRANYIKTKSGYDVSVVNENLGLPWAIVNLPDGKLLMTEKSGYMMIIDLQKPYELKKITGLPKVNQYNQGGLLDVILDPNFKENRTIYWTFSEPATDGSKNDQTSIAKATLSTDETKVENVKIIYRTFPSHDSGLHYGSRLVFDKDGYLYASFGERSSDEMRKYAQDLKSPLGKIIRITTDGKPASGNPFESNKEVLPEIYSLGHRSPQSLAFNDKGELWEIEHGPRGGDELNLIQPGKNYGWPLITYGIEYAGGKIANGATNNEGLEQPNYYWDPVIAPSGAEFYTGSIDEWKGSLFVGGMVKQALVRLVIEGNKVIGEEHLLLDQKDRIRDMVTGIDGHLYAVGDNGKLYRIAKK</sequence>
<keyword evidence="4" id="KW-1185">Reference proteome</keyword>
<gene>
    <name evidence="3" type="ORF">EAH69_06210</name>
</gene>
<dbReference type="SUPFAM" id="SSF50952">
    <property type="entry name" value="Soluble quinoprotein glucose dehydrogenase"/>
    <property type="match status" value="1"/>
</dbReference>
<dbReference type="InterPro" id="IPR011041">
    <property type="entry name" value="Quinoprot_gluc/sorb_DH_b-prop"/>
</dbReference>
<dbReference type="Gene3D" id="2.120.10.30">
    <property type="entry name" value="TolB, C-terminal domain"/>
    <property type="match status" value="1"/>
</dbReference>
<name>A0A3L9MHD1_9FLAO</name>
<evidence type="ECO:0000313" key="4">
    <source>
        <dbReference type="Proteomes" id="UP000275348"/>
    </source>
</evidence>
<dbReference type="PROSITE" id="PS51257">
    <property type="entry name" value="PROKAR_LIPOPROTEIN"/>
    <property type="match status" value="1"/>
</dbReference>
<accession>A0A3L9MHD1</accession>
<keyword evidence="1" id="KW-0732">Signal</keyword>
<dbReference type="EMBL" id="RDOJ01000006">
    <property type="protein sequence ID" value="RLZ10734.1"/>
    <property type="molecule type" value="Genomic_DNA"/>
</dbReference>
<dbReference type="PANTHER" id="PTHR19328">
    <property type="entry name" value="HEDGEHOG-INTERACTING PROTEIN"/>
    <property type="match status" value="1"/>
</dbReference>
<evidence type="ECO:0000256" key="1">
    <source>
        <dbReference type="SAM" id="SignalP"/>
    </source>
</evidence>
<dbReference type="InterPro" id="IPR012938">
    <property type="entry name" value="Glc/Sorbosone_DH"/>
</dbReference>
<comment type="caution">
    <text evidence="3">The sequence shown here is derived from an EMBL/GenBank/DDBJ whole genome shotgun (WGS) entry which is preliminary data.</text>
</comment>
<evidence type="ECO:0000259" key="2">
    <source>
        <dbReference type="Pfam" id="PF07995"/>
    </source>
</evidence>
<dbReference type="AlphaFoldDB" id="A0A3L9MHD1"/>
<evidence type="ECO:0000313" key="3">
    <source>
        <dbReference type="EMBL" id="RLZ10734.1"/>
    </source>
</evidence>
<reference evidence="3 4" key="1">
    <citation type="submission" date="2018-10" db="EMBL/GenBank/DDBJ databases">
        <authorList>
            <person name="Chen X."/>
        </authorList>
    </citation>
    <scope>NUCLEOTIDE SEQUENCE [LARGE SCALE GENOMIC DNA]</scope>
    <source>
        <strain evidence="3 4">YIM 102668</strain>
    </source>
</reference>
<feature type="domain" description="Glucose/Sorbosone dehydrogenase" evidence="2">
    <location>
        <begin position="76"/>
        <end position="406"/>
    </location>
</feature>
<organism evidence="3 4">
    <name type="scientific">Faecalibacter macacae</name>
    <dbReference type="NCBI Taxonomy" id="1859289"/>
    <lineage>
        <taxon>Bacteria</taxon>
        <taxon>Pseudomonadati</taxon>
        <taxon>Bacteroidota</taxon>
        <taxon>Flavobacteriia</taxon>
        <taxon>Flavobacteriales</taxon>
        <taxon>Weeksellaceae</taxon>
        <taxon>Faecalibacter</taxon>
    </lineage>
</organism>
<dbReference type="InterPro" id="IPR011042">
    <property type="entry name" value="6-blade_b-propeller_TolB-like"/>
</dbReference>
<dbReference type="Pfam" id="PF07995">
    <property type="entry name" value="GSDH"/>
    <property type="match status" value="1"/>
</dbReference>
<dbReference type="OrthoDB" id="9770043at2"/>
<feature type="chain" id="PRO_5018081360" evidence="1">
    <location>
        <begin position="22"/>
        <end position="410"/>
    </location>
</feature>
<dbReference type="Proteomes" id="UP000275348">
    <property type="component" value="Unassembled WGS sequence"/>
</dbReference>